<dbReference type="Proteomes" id="UP000887013">
    <property type="component" value="Unassembled WGS sequence"/>
</dbReference>
<comment type="caution">
    <text evidence="2">The sequence shown here is derived from an EMBL/GenBank/DDBJ whole genome shotgun (WGS) entry which is preliminary data.</text>
</comment>
<reference evidence="2" key="1">
    <citation type="submission" date="2020-08" db="EMBL/GenBank/DDBJ databases">
        <title>Multicomponent nature underlies the extraordinary mechanical properties of spider dragline silk.</title>
        <authorList>
            <person name="Kono N."/>
            <person name="Nakamura H."/>
            <person name="Mori M."/>
            <person name="Yoshida Y."/>
            <person name="Ohtoshi R."/>
            <person name="Malay A.D."/>
            <person name="Moran D.A.P."/>
            <person name="Tomita M."/>
            <person name="Numata K."/>
            <person name="Arakawa K."/>
        </authorList>
    </citation>
    <scope>NUCLEOTIDE SEQUENCE</scope>
</reference>
<organism evidence="2 3">
    <name type="scientific">Nephila pilipes</name>
    <name type="common">Giant wood spider</name>
    <name type="synonym">Nephila maculata</name>
    <dbReference type="NCBI Taxonomy" id="299642"/>
    <lineage>
        <taxon>Eukaryota</taxon>
        <taxon>Metazoa</taxon>
        <taxon>Ecdysozoa</taxon>
        <taxon>Arthropoda</taxon>
        <taxon>Chelicerata</taxon>
        <taxon>Arachnida</taxon>
        <taxon>Araneae</taxon>
        <taxon>Araneomorphae</taxon>
        <taxon>Entelegynae</taxon>
        <taxon>Araneoidea</taxon>
        <taxon>Nephilidae</taxon>
        <taxon>Nephila</taxon>
    </lineage>
</organism>
<evidence type="ECO:0000313" key="3">
    <source>
        <dbReference type="Proteomes" id="UP000887013"/>
    </source>
</evidence>
<sequence length="251" mass="28009">MSEHVRNRPDTVFSSRERGGNRSPRWVEGGAAPARREVGATSPRGAVWQWGQAVRKKPIARTQKEPPFGLEFSPKQKRRIRALLLPVFDKSAFQIVSGGIIKRDTSGFSGGSIDVSKRALRRIDAVFVSKRSGGERFSCRGVKLRLHNAKLEKRNNNNAPGLARSGNIPALPNRNVPLDFREKRRFSRSESCLEMEKPFRVFSRKKGSIEANMHGENQSPAVGRRLRSLCGEGLQDCHPALARGQARCRCA</sequence>
<feature type="region of interest" description="Disordered" evidence="1">
    <location>
        <begin position="1"/>
        <end position="42"/>
    </location>
</feature>
<protein>
    <submittedName>
        <fullName evidence="2">Uncharacterized protein</fullName>
    </submittedName>
</protein>
<dbReference type="AlphaFoldDB" id="A0A8X6Q0N6"/>
<dbReference type="EMBL" id="BMAW01074643">
    <property type="protein sequence ID" value="GFT93149.1"/>
    <property type="molecule type" value="Genomic_DNA"/>
</dbReference>
<proteinExistence type="predicted"/>
<gene>
    <name evidence="2" type="ORF">NPIL_679821</name>
</gene>
<evidence type="ECO:0000256" key="1">
    <source>
        <dbReference type="SAM" id="MobiDB-lite"/>
    </source>
</evidence>
<evidence type="ECO:0000313" key="2">
    <source>
        <dbReference type="EMBL" id="GFT93149.1"/>
    </source>
</evidence>
<name>A0A8X6Q0N6_NEPPI</name>
<keyword evidence="3" id="KW-1185">Reference proteome</keyword>
<feature type="compositionally biased region" description="Basic and acidic residues" evidence="1">
    <location>
        <begin position="1"/>
        <end position="20"/>
    </location>
</feature>
<accession>A0A8X6Q0N6</accession>